<evidence type="ECO:0000256" key="2">
    <source>
        <dbReference type="ARBA" id="ARBA00023125"/>
    </source>
</evidence>
<dbReference type="PANTHER" id="PTHR43537:SF5">
    <property type="entry name" value="UXU OPERON TRANSCRIPTIONAL REGULATOR"/>
    <property type="match status" value="1"/>
</dbReference>
<dbReference type="RefSeq" id="WP_087645604.1">
    <property type="nucleotide sequence ID" value="NZ_FCON02000035.1"/>
</dbReference>
<feature type="region of interest" description="Disordered" evidence="4">
    <location>
        <begin position="1"/>
        <end position="33"/>
    </location>
</feature>
<dbReference type="AlphaFoldDB" id="A0A158J7L7"/>
<keyword evidence="3" id="KW-0804">Transcription</keyword>
<keyword evidence="7" id="KW-1185">Reference proteome</keyword>
<keyword evidence="1" id="KW-0805">Transcription regulation</keyword>
<dbReference type="PRINTS" id="PR00035">
    <property type="entry name" value="HTHGNTR"/>
</dbReference>
<evidence type="ECO:0000256" key="1">
    <source>
        <dbReference type="ARBA" id="ARBA00023015"/>
    </source>
</evidence>
<dbReference type="InterPro" id="IPR008920">
    <property type="entry name" value="TF_FadR/GntR_C"/>
</dbReference>
<dbReference type="SMART" id="SM00895">
    <property type="entry name" value="FCD"/>
    <property type="match status" value="1"/>
</dbReference>
<organism evidence="6 7">
    <name type="scientific">Caballeronia choica</name>
    <dbReference type="NCBI Taxonomy" id="326476"/>
    <lineage>
        <taxon>Bacteria</taxon>
        <taxon>Pseudomonadati</taxon>
        <taxon>Pseudomonadota</taxon>
        <taxon>Betaproteobacteria</taxon>
        <taxon>Burkholderiales</taxon>
        <taxon>Burkholderiaceae</taxon>
        <taxon>Caballeronia</taxon>
    </lineage>
</organism>
<evidence type="ECO:0000256" key="4">
    <source>
        <dbReference type="SAM" id="MobiDB-lite"/>
    </source>
</evidence>
<reference evidence="6" key="1">
    <citation type="submission" date="2016-01" db="EMBL/GenBank/DDBJ databases">
        <authorList>
            <person name="Peeters C."/>
        </authorList>
    </citation>
    <scope>NUCLEOTIDE SEQUENCE [LARGE SCALE GENOMIC DNA]</scope>
    <source>
        <strain evidence="6">LMG 22940</strain>
    </source>
</reference>
<dbReference type="GO" id="GO:0003677">
    <property type="term" value="F:DNA binding"/>
    <property type="evidence" value="ECO:0007669"/>
    <property type="project" value="UniProtKB-KW"/>
</dbReference>
<dbReference type="Gene3D" id="1.10.10.10">
    <property type="entry name" value="Winged helix-like DNA-binding domain superfamily/Winged helix DNA-binding domain"/>
    <property type="match status" value="1"/>
</dbReference>
<comment type="caution">
    <text evidence="6">The sequence shown here is derived from an EMBL/GenBank/DDBJ whole genome shotgun (WGS) entry which is preliminary data.</text>
</comment>
<evidence type="ECO:0000259" key="5">
    <source>
        <dbReference type="PROSITE" id="PS50949"/>
    </source>
</evidence>
<dbReference type="Gene3D" id="1.20.120.530">
    <property type="entry name" value="GntR ligand-binding domain-like"/>
    <property type="match status" value="1"/>
</dbReference>
<gene>
    <name evidence="6" type="ORF">AWB68_03499</name>
</gene>
<dbReference type="Pfam" id="PF07729">
    <property type="entry name" value="FCD"/>
    <property type="match status" value="1"/>
</dbReference>
<name>A0A158J7L7_9BURK</name>
<dbReference type="Pfam" id="PF00392">
    <property type="entry name" value="GntR"/>
    <property type="match status" value="1"/>
</dbReference>
<proteinExistence type="predicted"/>
<dbReference type="InterPro" id="IPR000524">
    <property type="entry name" value="Tscrpt_reg_HTH_GntR"/>
</dbReference>
<evidence type="ECO:0000256" key="3">
    <source>
        <dbReference type="ARBA" id="ARBA00023163"/>
    </source>
</evidence>
<keyword evidence="2" id="KW-0238">DNA-binding</keyword>
<dbReference type="OrthoDB" id="5450856at2"/>
<protein>
    <submittedName>
        <fullName evidence="6">GntR family transcriptional regulator</fullName>
    </submittedName>
</protein>
<evidence type="ECO:0000313" key="6">
    <source>
        <dbReference type="EMBL" id="SAL64340.1"/>
    </source>
</evidence>
<dbReference type="CDD" id="cd07377">
    <property type="entry name" value="WHTH_GntR"/>
    <property type="match status" value="1"/>
</dbReference>
<dbReference type="InterPro" id="IPR011711">
    <property type="entry name" value="GntR_C"/>
</dbReference>
<dbReference type="PANTHER" id="PTHR43537">
    <property type="entry name" value="TRANSCRIPTIONAL REGULATOR, GNTR FAMILY"/>
    <property type="match status" value="1"/>
</dbReference>
<feature type="domain" description="HTH gntR-type" evidence="5">
    <location>
        <begin position="39"/>
        <end position="109"/>
    </location>
</feature>
<dbReference type="SUPFAM" id="SSF48008">
    <property type="entry name" value="GntR ligand-binding domain-like"/>
    <property type="match status" value="1"/>
</dbReference>
<evidence type="ECO:0000313" key="7">
    <source>
        <dbReference type="Proteomes" id="UP000054770"/>
    </source>
</evidence>
<dbReference type="Proteomes" id="UP000054770">
    <property type="component" value="Unassembled WGS sequence"/>
</dbReference>
<dbReference type="SUPFAM" id="SSF46785">
    <property type="entry name" value="Winged helix' DNA-binding domain"/>
    <property type="match status" value="1"/>
</dbReference>
<dbReference type="EMBL" id="FCON02000035">
    <property type="protein sequence ID" value="SAL64340.1"/>
    <property type="molecule type" value="Genomic_DNA"/>
</dbReference>
<dbReference type="InterPro" id="IPR036390">
    <property type="entry name" value="WH_DNA-bd_sf"/>
</dbReference>
<dbReference type="InterPro" id="IPR036388">
    <property type="entry name" value="WH-like_DNA-bd_sf"/>
</dbReference>
<accession>A0A158J7L7</accession>
<dbReference type="SMART" id="SM00345">
    <property type="entry name" value="HTH_GNTR"/>
    <property type="match status" value="1"/>
</dbReference>
<dbReference type="PROSITE" id="PS50949">
    <property type="entry name" value="HTH_GNTR"/>
    <property type="match status" value="1"/>
</dbReference>
<dbReference type="GO" id="GO:0003700">
    <property type="term" value="F:DNA-binding transcription factor activity"/>
    <property type="evidence" value="ECO:0007669"/>
    <property type="project" value="InterPro"/>
</dbReference>
<sequence length="270" mass="29734">MKTANTSSRAPKRPTEAATENAAPLPARPAQAYAPVQTRRAFEAVADQIRGQLTSGALQPGDRLPPERELAEQFSLSRNTVREALRSLEMAGVLEFRKGATGGAFVREGQGDAVIAGFYDLFRLGAIRPADLTEARLIVSVAATRFACQRGTEEDFEALRENVRQSEVAVAAGDVQERVRINLNFHRLLARTARNPVLVILTDALVEIQEQLLKVVLPLSDSSVMPSRRRLLKYLAARDEDKAAAEMETHLKALQRHYLAQQQPDSKRAG</sequence>